<accession>K7Z961</accession>
<dbReference type="RefSeq" id="WP_015090506.1">
    <property type="nucleotide sequence ID" value="NC_019567.1"/>
</dbReference>
<evidence type="ECO:0000259" key="2">
    <source>
        <dbReference type="Pfam" id="PF18820"/>
    </source>
</evidence>
<dbReference type="OrthoDB" id="5288801at2"/>
<feature type="chain" id="PRO_5003916021" description="Bdellovibrio beta-sandwich domain-containing protein" evidence="1">
    <location>
        <begin position="25"/>
        <end position="428"/>
    </location>
</feature>
<name>K7Z961_BDEBC</name>
<feature type="signal peptide" evidence="1">
    <location>
        <begin position="1"/>
        <end position="24"/>
    </location>
</feature>
<dbReference type="AlphaFoldDB" id="K7Z961"/>
<dbReference type="EMBL" id="CP002930">
    <property type="protein sequence ID" value="AFY01044.1"/>
    <property type="molecule type" value="Genomic_DNA"/>
</dbReference>
<proteinExistence type="predicted"/>
<reference evidence="3 4" key="1">
    <citation type="journal article" date="2012" name="BMC Genomics">
        <title>Genome analysis of a simultaneously predatory and prey-independent, novel Bdellovibrio bacteriovorus from the River Tiber, supports in silico predictions of both ancient and recent lateral gene transfer from diverse bacteria.</title>
        <authorList>
            <person name="Hobley L."/>
            <person name="Lerner T.R."/>
            <person name="Williams L.E."/>
            <person name="Lambert C."/>
            <person name="Till R."/>
            <person name="Milner D.S."/>
            <person name="Basford S.M."/>
            <person name="Capeness M.J."/>
            <person name="Fenton A.K."/>
            <person name="Atterbury R.J."/>
            <person name="Harris M.A."/>
            <person name="Sockett R.E."/>
        </authorList>
    </citation>
    <scope>NUCLEOTIDE SEQUENCE [LARGE SCALE GENOMIC DNA]</scope>
    <source>
        <strain evidence="3 4">Tiberius</strain>
    </source>
</reference>
<dbReference type="Pfam" id="PF18820">
    <property type="entry name" value="BD_b_sandwich"/>
    <property type="match status" value="1"/>
</dbReference>
<protein>
    <recommendedName>
        <fullName evidence="2">Bdellovibrio beta-sandwich domain-containing protein</fullName>
    </recommendedName>
</protein>
<dbReference type="KEGG" id="bbat:Bdt_1346"/>
<dbReference type="InterPro" id="IPR041016">
    <property type="entry name" value="BD_b_sandwich"/>
</dbReference>
<sequence length="428" mass="47458">MERYWSQRIVASVLALQFAAVAHAEVQFPAYTSGADLFNETQNKPPFEGIGRIGDVTRQTGGSLYRLDLVKALPLTSLKAKPSAGKVKILAVTLVTDKGDRIPVKAYNNVIIASTDQPLASELLNNPAPISVIEVQAEAMGGKAGLDINAVSNSEIPKLNLRVDEVACKKNIDATLKEHLEVVQVWAGRAEVSAPGSIQEKYATKEFNRYVSEFISVLKADKTAFASTEYTVTLLNFFAERHNTARAESPADVAYKNMAMETFNSFLLALQSDQSCYNIGSDGLIRIATDFQKRLEGNKPDSRARRLYEVFVLGVGKLIPTQYRKELAAKSLSFRNADAEGHKYYKLVTTSKPDNFLKGTHQDMSASAYAVAEQALVREVKTMTSDQRYELIVEYQAKYNDAANYPSEIMMKYLVILSESGTLFRIYR</sequence>
<evidence type="ECO:0000313" key="3">
    <source>
        <dbReference type="EMBL" id="AFY01044.1"/>
    </source>
</evidence>
<gene>
    <name evidence="3" type="ORF">Bdt_1346</name>
</gene>
<keyword evidence="1" id="KW-0732">Signal</keyword>
<evidence type="ECO:0000313" key="4">
    <source>
        <dbReference type="Proteomes" id="UP000010074"/>
    </source>
</evidence>
<evidence type="ECO:0000256" key="1">
    <source>
        <dbReference type="SAM" id="SignalP"/>
    </source>
</evidence>
<feature type="domain" description="Bdellovibrio beta-sandwich" evidence="2">
    <location>
        <begin position="39"/>
        <end position="169"/>
    </location>
</feature>
<dbReference type="Proteomes" id="UP000010074">
    <property type="component" value="Chromosome"/>
</dbReference>
<organism evidence="3 4">
    <name type="scientific">Bdellovibrio bacteriovorus str. Tiberius</name>
    <dbReference type="NCBI Taxonomy" id="1069642"/>
    <lineage>
        <taxon>Bacteria</taxon>
        <taxon>Pseudomonadati</taxon>
        <taxon>Bdellovibrionota</taxon>
        <taxon>Bdellovibrionia</taxon>
        <taxon>Bdellovibrionales</taxon>
        <taxon>Pseudobdellovibrionaceae</taxon>
        <taxon>Bdellovibrio</taxon>
    </lineage>
</organism>
<dbReference type="HOGENOM" id="CLU_605025_0_0_7"/>
<dbReference type="PATRIC" id="fig|1069642.3.peg.1328"/>